<proteinExistence type="predicted"/>
<accession>A0ABR1WD26</accession>
<protein>
    <submittedName>
        <fullName evidence="1">Uncharacterized protein</fullName>
    </submittedName>
</protein>
<dbReference type="Proteomes" id="UP001446871">
    <property type="component" value="Unassembled WGS sequence"/>
</dbReference>
<reference evidence="1 2" key="1">
    <citation type="submission" date="2023-01" db="EMBL/GenBank/DDBJ databases">
        <title>Analysis of 21 Apiospora genomes using comparative genomics revels a genus with tremendous synthesis potential of carbohydrate active enzymes and secondary metabolites.</title>
        <authorList>
            <person name="Sorensen T."/>
        </authorList>
    </citation>
    <scope>NUCLEOTIDE SEQUENCE [LARGE SCALE GENOMIC DNA]</scope>
    <source>
        <strain evidence="1 2">CBS 83171</strain>
    </source>
</reference>
<keyword evidence="2" id="KW-1185">Reference proteome</keyword>
<comment type="caution">
    <text evidence="1">The sequence shown here is derived from an EMBL/GenBank/DDBJ whole genome shotgun (WGS) entry which is preliminary data.</text>
</comment>
<name>A0ABR1WD26_9PEZI</name>
<sequence length="66" mass="7823">MRKPLTALVVLGELIRLPSLPPPSKFVDEEVVDHYSYMALLEEYCDQRPKRETEPGHQYRRRPWGK</sequence>
<evidence type="ECO:0000313" key="1">
    <source>
        <dbReference type="EMBL" id="KAK8081418.1"/>
    </source>
</evidence>
<dbReference type="EMBL" id="JAQQWM010000001">
    <property type="protein sequence ID" value="KAK8081418.1"/>
    <property type="molecule type" value="Genomic_DNA"/>
</dbReference>
<gene>
    <name evidence="1" type="ORF">PG996_000199</name>
</gene>
<organism evidence="1 2">
    <name type="scientific">Apiospora saccharicola</name>
    <dbReference type="NCBI Taxonomy" id="335842"/>
    <lineage>
        <taxon>Eukaryota</taxon>
        <taxon>Fungi</taxon>
        <taxon>Dikarya</taxon>
        <taxon>Ascomycota</taxon>
        <taxon>Pezizomycotina</taxon>
        <taxon>Sordariomycetes</taxon>
        <taxon>Xylariomycetidae</taxon>
        <taxon>Amphisphaeriales</taxon>
        <taxon>Apiosporaceae</taxon>
        <taxon>Apiospora</taxon>
    </lineage>
</organism>
<evidence type="ECO:0000313" key="2">
    <source>
        <dbReference type="Proteomes" id="UP001446871"/>
    </source>
</evidence>